<feature type="domain" description="CYTH" evidence="1">
    <location>
        <begin position="9"/>
        <end position="178"/>
    </location>
</feature>
<dbReference type="STRING" id="1056495.Calag_1179"/>
<dbReference type="PROSITE" id="PS51707">
    <property type="entry name" value="CYTH"/>
    <property type="match status" value="1"/>
</dbReference>
<dbReference type="HOGENOM" id="CLU_105244_2_0_2"/>
<dbReference type="CDD" id="cd07890">
    <property type="entry name" value="CYTH-like_AC_IV-like"/>
    <property type="match status" value="1"/>
</dbReference>
<dbReference type="AlphaFoldDB" id="L0ACW9"/>
<name>L0ACW9_CALLD</name>
<proteinExistence type="predicted"/>
<dbReference type="PANTHER" id="PTHR21028">
    <property type="entry name" value="SI:CH211-156B7.4"/>
    <property type="match status" value="1"/>
</dbReference>
<dbReference type="eggNOG" id="arCOG01723">
    <property type="taxonomic scope" value="Archaea"/>
</dbReference>
<evidence type="ECO:0000313" key="3">
    <source>
        <dbReference type="Proteomes" id="UP000010469"/>
    </source>
</evidence>
<dbReference type="Proteomes" id="UP000010469">
    <property type="component" value="Chromosome"/>
</dbReference>
<evidence type="ECO:0000259" key="1">
    <source>
        <dbReference type="PROSITE" id="PS51707"/>
    </source>
</evidence>
<gene>
    <name evidence="2" type="ordered locus">Calag_1179</name>
</gene>
<dbReference type="EMBL" id="CP003378">
    <property type="protein sequence ID" value="AFZ70900.1"/>
    <property type="molecule type" value="Genomic_DNA"/>
</dbReference>
<dbReference type="Pfam" id="PF01928">
    <property type="entry name" value="CYTH"/>
    <property type="match status" value="1"/>
</dbReference>
<dbReference type="Gene3D" id="2.40.320.10">
    <property type="entry name" value="Hypothetical Protein Pfu-838710-001"/>
    <property type="match status" value="1"/>
</dbReference>
<sequence>MAFNLGSKNLEIEIKIKIDCNKIETIENNLKKFNAKFSGEREELDLYLNHPCKDMKENDEAIRIRYVNGKPETITYKSKRGDKNNPIKSREEIIVETKEDPMPLFSKLGFSVGVKVKKKRRYYDLDNLEFSLDFVDNLGCFIEIESKNAKEEDIIEALNKFNIKGEIITKTYADMVSEIESFHNKS</sequence>
<dbReference type="KEGG" id="clg:Calag_1179"/>
<dbReference type="InParanoid" id="L0ACW9"/>
<accession>L0ACW9</accession>
<dbReference type="PANTHER" id="PTHR21028:SF2">
    <property type="entry name" value="CYTH DOMAIN-CONTAINING PROTEIN"/>
    <property type="match status" value="1"/>
</dbReference>
<organism evidence="2 3">
    <name type="scientific">Caldisphaera lagunensis (strain DSM 15908 / JCM 11604 / ANMR 0165 / IC-154)</name>
    <dbReference type="NCBI Taxonomy" id="1056495"/>
    <lineage>
        <taxon>Archaea</taxon>
        <taxon>Thermoproteota</taxon>
        <taxon>Thermoprotei</taxon>
        <taxon>Acidilobales</taxon>
        <taxon>Caldisphaeraceae</taxon>
        <taxon>Caldisphaera</taxon>
    </lineage>
</organism>
<evidence type="ECO:0000313" key="2">
    <source>
        <dbReference type="EMBL" id="AFZ70900.1"/>
    </source>
</evidence>
<dbReference type="InterPro" id="IPR033469">
    <property type="entry name" value="CYTH-like_dom_sf"/>
</dbReference>
<dbReference type="SUPFAM" id="SSF55154">
    <property type="entry name" value="CYTH-like phosphatases"/>
    <property type="match status" value="1"/>
</dbReference>
<protein>
    <submittedName>
        <fullName evidence="2">Adenylyl cyclase CyaB, putative</fullName>
    </submittedName>
</protein>
<keyword evidence="3" id="KW-1185">Reference proteome</keyword>
<dbReference type="InterPro" id="IPR008173">
    <property type="entry name" value="Adenylyl_cyclase_CyaB"/>
</dbReference>
<dbReference type="InterPro" id="IPR023577">
    <property type="entry name" value="CYTH_domain"/>
</dbReference>
<dbReference type="SMART" id="SM01118">
    <property type="entry name" value="CYTH"/>
    <property type="match status" value="1"/>
</dbReference>
<reference evidence="3" key="1">
    <citation type="submission" date="2012-03" db="EMBL/GenBank/DDBJ databases">
        <title>Complete genome of Caldisphaera lagunensis DSM 15908.</title>
        <authorList>
            <person name="Lucas S."/>
            <person name="Copeland A."/>
            <person name="Lapidus A."/>
            <person name="Glavina del Rio T."/>
            <person name="Dalin E."/>
            <person name="Tice H."/>
            <person name="Bruce D."/>
            <person name="Goodwin L."/>
            <person name="Pitluck S."/>
            <person name="Peters L."/>
            <person name="Mikhailova N."/>
            <person name="Teshima H."/>
            <person name="Kyrpides N."/>
            <person name="Mavromatis K."/>
            <person name="Ivanova N."/>
            <person name="Brettin T."/>
            <person name="Detter J.C."/>
            <person name="Han C."/>
            <person name="Larimer F."/>
            <person name="Land M."/>
            <person name="Hauser L."/>
            <person name="Markowitz V."/>
            <person name="Cheng J.-F."/>
            <person name="Hugenholtz P."/>
            <person name="Woyke T."/>
            <person name="Wu D."/>
            <person name="Spring S."/>
            <person name="Schroeder M."/>
            <person name="Brambilla E."/>
            <person name="Klenk H.-P."/>
            <person name="Eisen J.A."/>
        </authorList>
    </citation>
    <scope>NUCLEOTIDE SEQUENCE [LARGE SCALE GENOMIC DNA]</scope>
    <source>
        <strain evidence="3">DSM 15908 / JCM 11604 / IC-154</strain>
    </source>
</reference>
<dbReference type="NCBIfam" id="TIGR00318">
    <property type="entry name" value="cyaB"/>
    <property type="match status" value="1"/>
</dbReference>